<accession>A0A8S5NYN8</accession>
<dbReference type="Gene3D" id="3.15.30.10">
    <property type="entry name" value="putative capsid protein of prophage domain like"/>
    <property type="match status" value="1"/>
</dbReference>
<evidence type="ECO:0000256" key="2">
    <source>
        <dbReference type="ARBA" id="ARBA00023200"/>
    </source>
</evidence>
<dbReference type="Pfam" id="PF03864">
    <property type="entry name" value="Phage_cap_E"/>
    <property type="match status" value="1"/>
</dbReference>
<evidence type="ECO:0000313" key="3">
    <source>
        <dbReference type="EMBL" id="DAD99330.1"/>
    </source>
</evidence>
<name>A0A8S5NYN8_9CAUD</name>
<reference evidence="3" key="1">
    <citation type="journal article" date="2021" name="Proc. Natl. Acad. Sci. U.S.A.">
        <title>A Catalog of Tens of Thousands of Viruses from Human Metagenomes Reveals Hidden Associations with Chronic Diseases.</title>
        <authorList>
            <person name="Tisza M.J."/>
            <person name="Buck C.B."/>
        </authorList>
    </citation>
    <scope>NUCLEOTIDE SEQUENCE</scope>
    <source>
        <strain evidence="3">Ct0FJ5</strain>
    </source>
</reference>
<dbReference type="EMBL" id="BK015281">
    <property type="protein sequence ID" value="DAD99330.1"/>
    <property type="molecule type" value="Genomic_DNA"/>
</dbReference>
<dbReference type="InterPro" id="IPR005564">
    <property type="entry name" value="Major_capsid_GpE"/>
</dbReference>
<dbReference type="GO" id="GO:0019028">
    <property type="term" value="C:viral capsid"/>
    <property type="evidence" value="ECO:0007669"/>
    <property type="project" value="UniProtKB-KW"/>
</dbReference>
<dbReference type="Gene3D" id="3.30.1930.10">
    <property type="entry name" value="capsid protein of prophage domain"/>
    <property type="match status" value="1"/>
</dbReference>
<proteinExistence type="predicted"/>
<keyword evidence="1" id="KW-0167">Capsid protein</keyword>
<evidence type="ECO:0000256" key="1">
    <source>
        <dbReference type="ARBA" id="ARBA00022561"/>
    </source>
</evidence>
<keyword evidence="2" id="KW-1035">Host cytoplasm</keyword>
<organism evidence="3">
    <name type="scientific">Caudovirales sp. ct0FJ5</name>
    <dbReference type="NCBI Taxonomy" id="2825755"/>
    <lineage>
        <taxon>Viruses</taxon>
        <taxon>Duplodnaviria</taxon>
        <taxon>Heunggongvirae</taxon>
        <taxon>Uroviricota</taxon>
        <taxon>Caudoviricetes</taxon>
    </lineage>
</organism>
<protein>
    <submittedName>
        <fullName evidence="3">Major capsid protein</fullName>
    </submittedName>
</protein>
<keyword evidence="1" id="KW-0946">Virion</keyword>
<sequence length="351" mass="39041">MAINYKDTVALIEAVERMNPPASFLLDTFFPRIPNTSVTAVIEVQYRKGARRLAPFVTRGTKGINMKRDTVESQFYKAPMMGPRRVLDPDVINERGFGEGIYSSKTPEERAADAQAYDLTDLQNMIINRKNKMAADILTTGKCEIKGFADDGKTELLDTIDYGFDQKLTPSKTWDQAGATIYADIKNMSEEIQQNAGIVPTVMVIGKNVFNYMLGNDEIMKWLAVPSRDNLGMFSFAPKIVSPQVTRVGIIQALNMEVYTYGETYLDDDENPKPFIGENDAIIAIPGRGRQLHGAVTLVNEAETGYNTYAVSYVPYYDGNKESQTVALSMYSRCVLAPESVNDWAVIKAKG</sequence>